<dbReference type="PIRSF" id="PIRSF001558">
    <property type="entry name" value="GSHase"/>
    <property type="match status" value="1"/>
</dbReference>
<dbReference type="Gene3D" id="1.10.1080.10">
    <property type="entry name" value="Glutathione Synthetase, Chain A, domain 3"/>
    <property type="match status" value="1"/>
</dbReference>
<feature type="binding site" evidence="14">
    <location>
        <position position="497"/>
    </location>
    <ligand>
        <name>ATP</name>
        <dbReference type="ChEBI" id="CHEBI:30616"/>
    </ligand>
</feature>
<reference evidence="20" key="1">
    <citation type="submission" date="2011-02" db="EMBL/GenBank/DDBJ databases">
        <title>The Genome Sequence of Capsaspora owczarzaki ATCC 30864.</title>
        <authorList>
            <person name="Russ C."/>
            <person name="Cuomo C."/>
            <person name="Burger G."/>
            <person name="Gray M.W."/>
            <person name="Holland P.W.H."/>
            <person name="King N."/>
            <person name="Lang F.B.F."/>
            <person name="Roger A.J."/>
            <person name="Ruiz-Trillo I."/>
            <person name="Young S.K."/>
            <person name="Zeng Q."/>
            <person name="Gargeya S."/>
            <person name="Alvarado L."/>
            <person name="Berlin A."/>
            <person name="Chapman S.B."/>
            <person name="Chen Z."/>
            <person name="Freedman E."/>
            <person name="Gellesch M."/>
            <person name="Goldberg J."/>
            <person name="Griggs A."/>
            <person name="Gujja S."/>
            <person name="Heilman E."/>
            <person name="Heiman D."/>
            <person name="Howarth C."/>
            <person name="Mehta T."/>
            <person name="Neiman D."/>
            <person name="Pearson M."/>
            <person name="Roberts A."/>
            <person name="Saif S."/>
            <person name="Shea T."/>
            <person name="Shenoy N."/>
            <person name="Sisk P."/>
            <person name="Stolte C."/>
            <person name="Sykes S."/>
            <person name="White J."/>
            <person name="Yandava C."/>
            <person name="Haas B."/>
            <person name="Nusbaum C."/>
            <person name="Birren B."/>
        </authorList>
    </citation>
    <scope>NUCLEOTIDE SEQUENCE</scope>
    <source>
        <strain evidence="20">ATCC 30864</strain>
    </source>
</reference>
<evidence type="ECO:0000256" key="15">
    <source>
        <dbReference type="PIRSR" id="PIRSR001558-2"/>
    </source>
</evidence>
<dbReference type="AlphaFoldDB" id="A0A0D2WVY7"/>
<feature type="binding site" evidence="16">
    <location>
        <begin position="403"/>
        <end position="405"/>
    </location>
    <ligand>
        <name>substrate</name>
    </ligand>
</feature>
<sequence>MSVDPSSATVELAADSASTLTATPTATGTATATATATTATGTATAAVDATLDSSWYAETYPVPEVHEAFLYALVEQAKDYALTHGIVMTPKLVMAMAHAESATARASSASSAAGAAQSKSAASGGHPSSASGSGSSSVGGGGAAGGSASAASVAGRPGGGVSVTATVTHAPFTLFPSPIPAAELKRAQALQPHFNELIHRVSQSPEFLASTLAEAAESDVFTAHLLSILKTVSAEEKTQKVVLGIHRADYMLHADASLQSVAANDDGEEVASAAAADDAAAGDAVHAQKRRRVDREGDAANDQSDSVATAVSTLPDARHRSSTSKTPRLKQVEINTIAASFGGLGSITTRMHEYIMSRHNFKSENLALPENVALAKLAEGMAQAWRLYNKPGAVIMMVVQPGEHNSYDQRWMEHTLWERYHVKMIRQTLTEIYTYAILDDVEKALWVDAREVAVAYFRAGYSPLDYPTEDEWDGRLLIERSRAIKCPNIGYHLAGTKKVQQALSTHEALAQFISDPEVISDMLSVFMGLYSLSPHENGDAIVKTAIEQPHKFVLKPQREGGGNNLYGEDLQRALTVMTAQQRSAHILMDRITPPKVANYIVRHGLAQRGEIVSELGIYGVFIADDSRIIKNEAAGHLLRSKLASFDDGGVAAGVAALDSPFPV</sequence>
<evidence type="ECO:0000256" key="2">
    <source>
        <dbReference type="ARBA" id="ARBA00010385"/>
    </source>
</evidence>
<evidence type="ECO:0000256" key="10">
    <source>
        <dbReference type="ARBA" id="ARBA00022842"/>
    </source>
</evidence>
<evidence type="ECO:0000256" key="1">
    <source>
        <dbReference type="ARBA" id="ARBA00004965"/>
    </source>
</evidence>
<feature type="binding site" evidence="16">
    <location>
        <begin position="650"/>
        <end position="651"/>
    </location>
    <ligand>
        <name>substrate</name>
    </ligand>
</feature>
<dbReference type="OrthoDB" id="2020073at2759"/>
<dbReference type="RefSeq" id="XP_004344458.1">
    <property type="nucleotide sequence ID" value="XM_004344408.2"/>
</dbReference>
<evidence type="ECO:0000256" key="9">
    <source>
        <dbReference type="ARBA" id="ARBA00022840"/>
    </source>
</evidence>
<dbReference type="PhylomeDB" id="A0A0D2WVY7"/>
<feature type="binding site" evidence="14">
    <location>
        <position position="639"/>
    </location>
    <ligand>
        <name>substrate</name>
    </ligand>
</feature>
<dbReference type="EC" id="6.3.2.3" evidence="4"/>
<dbReference type="GO" id="GO:0043295">
    <property type="term" value="F:glutathione binding"/>
    <property type="evidence" value="ECO:0007669"/>
    <property type="project" value="TreeGrafter"/>
</dbReference>
<evidence type="ECO:0000256" key="6">
    <source>
        <dbReference type="ARBA" id="ARBA00022684"/>
    </source>
</evidence>
<evidence type="ECO:0000256" key="3">
    <source>
        <dbReference type="ARBA" id="ARBA00011738"/>
    </source>
</evidence>
<dbReference type="InterPro" id="IPR016185">
    <property type="entry name" value="PreATP-grasp_dom_sf"/>
</dbReference>
<proteinExistence type="inferred from homology"/>
<dbReference type="eggNOG" id="KOG0021">
    <property type="taxonomic scope" value="Eukaryota"/>
</dbReference>
<evidence type="ECO:0000313" key="20">
    <source>
        <dbReference type="Proteomes" id="UP000008743"/>
    </source>
</evidence>
<feature type="binding site" evidence="14">
    <location>
        <position position="566"/>
    </location>
    <ligand>
        <name>ATP</name>
        <dbReference type="ChEBI" id="CHEBI:30616"/>
    </ligand>
</feature>
<keyword evidence="8 14" id="KW-0547">Nucleotide-binding</keyword>
<comment type="subunit">
    <text evidence="3">Homodimer.</text>
</comment>
<feature type="region of interest" description="Disordered" evidence="17">
    <location>
        <begin position="272"/>
        <end position="329"/>
    </location>
</feature>
<comment type="function">
    <text evidence="13">Catalyzes the production of glutathione from gamma-glutamylcysteine and glycine in an ATP-dependent manner. Glutathione (gamma-glutamylcysteinylglycine, GSH) is the most abundant intracellular thiol in living aerobic cells and is required for numerous processes including the protection of cells against oxidative damage, amino acid transport, the detoxification of foreign compounds, the maintenance of protein sulfhydryl groups in a reduced state and acts as a cofactor for a number of enzymes. Participates in ophthalmate biosynthesis in hepatocytes.</text>
</comment>
<evidence type="ECO:0000256" key="11">
    <source>
        <dbReference type="ARBA" id="ARBA00030403"/>
    </source>
</evidence>
<dbReference type="Gene3D" id="3.30.470.20">
    <property type="entry name" value="ATP-grasp fold, B domain"/>
    <property type="match status" value="1"/>
</dbReference>
<feature type="binding site" evidence="15">
    <location>
        <position position="333"/>
    </location>
    <ligand>
        <name>Mg(2+)</name>
        <dbReference type="ChEBI" id="CHEBI:18420"/>
    </ligand>
</feature>
<feature type="binding site" evidence="14">
    <location>
        <begin position="555"/>
        <end position="564"/>
    </location>
    <ligand>
        <name>ATP</name>
        <dbReference type="ChEBI" id="CHEBI:30616"/>
    </ligand>
</feature>
<feature type="binding site" evidence="15">
    <location>
        <position position="559"/>
    </location>
    <ligand>
        <name>Mg(2+)</name>
        <dbReference type="ChEBI" id="CHEBI:18420"/>
    </ligand>
</feature>
<dbReference type="OMA" id="TCIRENA"/>
<evidence type="ECO:0000256" key="8">
    <source>
        <dbReference type="ARBA" id="ARBA00022741"/>
    </source>
</evidence>
<evidence type="ECO:0000313" key="19">
    <source>
        <dbReference type="EMBL" id="KJE96528.1"/>
    </source>
</evidence>
<feature type="binding site" evidence="14">
    <location>
        <position position="614"/>
    </location>
    <ligand>
        <name>ATP</name>
        <dbReference type="ChEBI" id="CHEBI:30616"/>
    </ligand>
</feature>
<dbReference type="FunFam" id="3.30.1490.50:FF:000001">
    <property type="entry name" value="Glutathione synthetase"/>
    <property type="match status" value="1"/>
</dbReference>
<dbReference type="GO" id="GO:0046872">
    <property type="term" value="F:metal ion binding"/>
    <property type="evidence" value="ECO:0007669"/>
    <property type="project" value="UniProtKB-KW"/>
</dbReference>
<evidence type="ECO:0000256" key="7">
    <source>
        <dbReference type="ARBA" id="ARBA00022723"/>
    </source>
</evidence>
<dbReference type="GO" id="GO:0005524">
    <property type="term" value="F:ATP binding"/>
    <property type="evidence" value="ECO:0007669"/>
    <property type="project" value="UniProtKB-KW"/>
</dbReference>
<dbReference type="Pfam" id="PF03199">
    <property type="entry name" value="GSH_synthase"/>
    <property type="match status" value="1"/>
</dbReference>
<feature type="binding site" evidence="16">
    <location>
        <begin position="337"/>
        <end position="340"/>
    </location>
    <ligand>
        <name>substrate</name>
    </ligand>
</feature>
<dbReference type="InterPro" id="IPR005615">
    <property type="entry name" value="Glutathione_synthase"/>
</dbReference>
<feature type="compositionally biased region" description="Low complexity" evidence="17">
    <location>
        <begin position="117"/>
        <end position="136"/>
    </location>
</feature>
<comment type="cofactor">
    <cofactor evidence="15">
        <name>Mg(2+)</name>
        <dbReference type="ChEBI" id="CHEBI:18420"/>
    </cofactor>
    <text evidence="15">Binds 1 Mg(2+) ion per subunit.</text>
</comment>
<feature type="binding site" evidence="14">
    <location>
        <begin position="588"/>
        <end position="591"/>
    </location>
    <ligand>
        <name>ATP</name>
        <dbReference type="ChEBI" id="CHEBI:30616"/>
    </ligand>
</feature>
<dbReference type="FunFam" id="3.40.50.1760:FF:000001">
    <property type="entry name" value="Glutathione synthetase"/>
    <property type="match status" value="1"/>
</dbReference>
<organism evidence="19 20">
    <name type="scientific">Capsaspora owczarzaki (strain ATCC 30864)</name>
    <dbReference type="NCBI Taxonomy" id="595528"/>
    <lineage>
        <taxon>Eukaryota</taxon>
        <taxon>Filasterea</taxon>
        <taxon>Capsaspora</taxon>
    </lineage>
</organism>
<dbReference type="NCBIfam" id="TIGR01986">
    <property type="entry name" value="glut_syn_euk"/>
    <property type="match status" value="1"/>
</dbReference>
<dbReference type="SUPFAM" id="SSF56059">
    <property type="entry name" value="Glutathione synthetase ATP-binding domain-like"/>
    <property type="match status" value="1"/>
</dbReference>
<feature type="domain" description="Glutathione synthase substrate-binding" evidence="18">
    <location>
        <begin position="393"/>
        <end position="494"/>
    </location>
</feature>
<evidence type="ECO:0000259" key="18">
    <source>
        <dbReference type="Pfam" id="PF03199"/>
    </source>
</evidence>
<feature type="region of interest" description="Disordered" evidence="17">
    <location>
        <begin position="117"/>
        <end position="151"/>
    </location>
</feature>
<feature type="compositionally biased region" description="Low complexity" evidence="17">
    <location>
        <begin position="272"/>
        <end position="285"/>
    </location>
</feature>
<dbReference type="InterPro" id="IPR014042">
    <property type="entry name" value="Glutathione_synthase_a-hlx"/>
</dbReference>
<feature type="binding site" evidence="16">
    <location>
        <begin position="458"/>
        <end position="461"/>
    </location>
    <ligand>
        <name>substrate</name>
    </ligand>
</feature>
<feature type="binding site" evidence="14">
    <location>
        <position position="647"/>
    </location>
    <ligand>
        <name>ATP</name>
        <dbReference type="ChEBI" id="CHEBI:30616"/>
    </ligand>
</feature>
<dbReference type="SUPFAM" id="SSF52440">
    <property type="entry name" value="PreATP-grasp domain"/>
    <property type="match status" value="1"/>
</dbReference>
<dbReference type="Proteomes" id="UP000008743">
    <property type="component" value="Unassembled WGS sequence"/>
</dbReference>
<dbReference type="Pfam" id="PF03917">
    <property type="entry name" value="GSH_synth_ATP"/>
    <property type="match status" value="2"/>
</dbReference>
<dbReference type="InterPro" id="IPR037013">
    <property type="entry name" value="GSH-S_sub-bd_sf"/>
</dbReference>
<dbReference type="InterPro" id="IPR004887">
    <property type="entry name" value="GSH_synth_subst-bd"/>
</dbReference>
<evidence type="ECO:0000256" key="12">
    <source>
        <dbReference type="ARBA" id="ARBA00052123"/>
    </source>
</evidence>
<dbReference type="Gene3D" id="3.30.1490.50">
    <property type="match status" value="1"/>
</dbReference>
<evidence type="ECO:0000256" key="17">
    <source>
        <dbReference type="SAM" id="MobiDB-lite"/>
    </source>
</evidence>
<dbReference type="EMBL" id="KE346371">
    <property type="protein sequence ID" value="KJE96528.1"/>
    <property type="molecule type" value="Genomic_DNA"/>
</dbReference>
<keyword evidence="7 15" id="KW-0479">Metal-binding</keyword>
<comment type="catalytic activity">
    <reaction evidence="12">
        <text>gamma-L-glutamyl-(2S)-2-aminobutanoate + glycine + ATP = ophthalmate + ADP + phosphate + H(+)</text>
        <dbReference type="Rhea" id="RHEA:72075"/>
        <dbReference type="ChEBI" id="CHEBI:15378"/>
        <dbReference type="ChEBI" id="CHEBI:30616"/>
        <dbReference type="ChEBI" id="CHEBI:43474"/>
        <dbReference type="ChEBI" id="CHEBI:57305"/>
        <dbReference type="ChEBI" id="CHEBI:189406"/>
        <dbReference type="ChEBI" id="CHEBI:189750"/>
        <dbReference type="ChEBI" id="CHEBI:456216"/>
    </reaction>
    <physiologicalReaction direction="left-to-right" evidence="12">
        <dbReference type="Rhea" id="RHEA:72076"/>
    </physiologicalReaction>
</comment>
<keyword evidence="10 15" id="KW-0460">Magnesium</keyword>
<feature type="binding site" evidence="15">
    <location>
        <position position="335"/>
    </location>
    <ligand>
        <name>Mg(2+)</name>
        <dbReference type="ChEBI" id="CHEBI:18420"/>
    </ligand>
</feature>
<dbReference type="FunCoup" id="A0A0D2WVY7">
    <property type="interactions" value="517"/>
</dbReference>
<dbReference type="InParanoid" id="A0A0D2WVY7"/>
<evidence type="ECO:0000256" key="13">
    <source>
        <dbReference type="ARBA" id="ARBA00059746"/>
    </source>
</evidence>
<evidence type="ECO:0000256" key="16">
    <source>
        <dbReference type="PIRSR" id="PIRSR001558-3"/>
    </source>
</evidence>
<feature type="binding site" evidence="14">
    <location>
        <position position="641"/>
    </location>
    <ligand>
        <name>ATP</name>
        <dbReference type="ChEBI" id="CHEBI:30616"/>
    </ligand>
</feature>
<accession>A0A0D2WVY7</accession>
<keyword evidence="20" id="KW-1185">Reference proteome</keyword>
<feature type="binding site" evidence="14">
    <location>
        <position position="409"/>
    </location>
    <ligand>
        <name>substrate</name>
    </ligand>
</feature>
<keyword evidence="9 14" id="KW-0067">ATP-binding</keyword>
<comment type="similarity">
    <text evidence="2">Belongs to the eukaryotic GSH synthase family.</text>
</comment>
<keyword evidence="5" id="KW-0436">Ligase</keyword>
<evidence type="ECO:0000256" key="4">
    <source>
        <dbReference type="ARBA" id="ARBA00012214"/>
    </source>
</evidence>
<keyword evidence="6" id="KW-0317">Glutathione biosynthesis</keyword>
<name>A0A0D2WVY7_CAPO3</name>
<dbReference type="GO" id="GO:0004363">
    <property type="term" value="F:glutathione synthase activity"/>
    <property type="evidence" value="ECO:0007669"/>
    <property type="project" value="UniProtKB-EC"/>
</dbReference>
<dbReference type="STRING" id="595528.A0A0D2WVY7"/>
<dbReference type="Gene3D" id="3.40.50.1760">
    <property type="entry name" value="Glutathione synthase, substrate-binding domain superfamily, eukaryotic"/>
    <property type="match status" value="1"/>
</dbReference>
<protein>
    <recommendedName>
        <fullName evidence="4">glutathione synthase</fullName>
        <ecNumber evidence="4">6.3.2.3</ecNumber>
    </recommendedName>
    <alternativeName>
        <fullName evidence="11">Glutathione synthase</fullName>
    </alternativeName>
</protein>
<feature type="binding site" evidence="14">
    <location>
        <position position="333"/>
    </location>
    <ligand>
        <name>ATP</name>
        <dbReference type="ChEBI" id="CHEBI:30616"/>
    </ligand>
</feature>
<dbReference type="PANTHER" id="PTHR11130:SF0">
    <property type="entry name" value="GLUTATHIONE SYNTHETASE"/>
    <property type="match status" value="1"/>
</dbReference>
<dbReference type="UniPathway" id="UPA00142">
    <property type="reaction ID" value="UER00210"/>
</dbReference>
<dbReference type="InterPro" id="IPR014709">
    <property type="entry name" value="Glutathione_synthase_C_euk"/>
</dbReference>
<comment type="pathway">
    <text evidence="1">Sulfur metabolism; glutathione biosynthesis; glutathione from L-cysteine and L-glutamate: step 2/2.</text>
</comment>
<dbReference type="PANTHER" id="PTHR11130">
    <property type="entry name" value="GLUTATHIONE SYNTHETASE"/>
    <property type="match status" value="1"/>
</dbReference>
<evidence type="ECO:0000256" key="14">
    <source>
        <dbReference type="PIRSR" id="PIRSR001558-1"/>
    </source>
</evidence>
<feature type="compositionally biased region" description="Polar residues" evidence="17">
    <location>
        <begin position="301"/>
        <end position="312"/>
    </location>
</feature>
<gene>
    <name evidence="19" type="ORF">CAOG_006837</name>
</gene>
<dbReference type="GO" id="GO:0005829">
    <property type="term" value="C:cytosol"/>
    <property type="evidence" value="ECO:0007669"/>
    <property type="project" value="TreeGrafter"/>
</dbReference>
<evidence type="ECO:0000256" key="5">
    <source>
        <dbReference type="ARBA" id="ARBA00022598"/>
    </source>
</evidence>